<dbReference type="AlphaFoldDB" id="A0A0G0ZC89"/>
<dbReference type="InterPro" id="IPR008792">
    <property type="entry name" value="PQQD"/>
</dbReference>
<dbReference type="Proteomes" id="UP000034320">
    <property type="component" value="Unassembled WGS sequence"/>
</dbReference>
<dbReference type="InterPro" id="IPR041881">
    <property type="entry name" value="PqqD_sf"/>
</dbReference>
<dbReference type="Gene3D" id="1.10.10.1150">
    <property type="entry name" value="Coenzyme PQQ synthesis protein D (PqqD)"/>
    <property type="match status" value="1"/>
</dbReference>
<dbReference type="Pfam" id="PF05402">
    <property type="entry name" value="PqqD"/>
    <property type="match status" value="1"/>
</dbReference>
<evidence type="ECO:0000313" key="1">
    <source>
        <dbReference type="EMBL" id="KKS46327.1"/>
    </source>
</evidence>
<sequence length="90" mass="10201">MNRIIINKELVSQTMGKKIIIFDGEKSLLFTLNGTGAVIFNKLQKGLNTQEIKSYLQKKYGLTKVQAKRDVDNFISVLLKKKIIKISNTS</sequence>
<name>A0A0G0ZC89_9BACT</name>
<accession>A0A0G0ZC89</accession>
<gene>
    <name evidence="1" type="ORF">UV09_C0018G0003</name>
</gene>
<proteinExistence type="predicted"/>
<comment type="caution">
    <text evidence="1">The sequence shown here is derived from an EMBL/GenBank/DDBJ whole genome shotgun (WGS) entry which is preliminary data.</text>
</comment>
<dbReference type="EMBL" id="LCDD01000018">
    <property type="protein sequence ID" value="KKS46327.1"/>
    <property type="molecule type" value="Genomic_DNA"/>
</dbReference>
<evidence type="ECO:0000313" key="2">
    <source>
        <dbReference type="Proteomes" id="UP000034320"/>
    </source>
</evidence>
<evidence type="ECO:0008006" key="3">
    <source>
        <dbReference type="Google" id="ProtNLM"/>
    </source>
</evidence>
<reference evidence="1 2" key="1">
    <citation type="journal article" date="2015" name="Nature">
        <title>rRNA introns, odd ribosomes, and small enigmatic genomes across a large radiation of phyla.</title>
        <authorList>
            <person name="Brown C.T."/>
            <person name="Hug L.A."/>
            <person name="Thomas B.C."/>
            <person name="Sharon I."/>
            <person name="Castelle C.J."/>
            <person name="Singh A."/>
            <person name="Wilkins M.J."/>
            <person name="Williams K.H."/>
            <person name="Banfield J.F."/>
        </authorList>
    </citation>
    <scope>NUCLEOTIDE SEQUENCE [LARGE SCALE GENOMIC DNA]</scope>
</reference>
<organism evidence="1 2">
    <name type="scientific">Candidatus Gottesmanbacteria bacterium GW2011_GWA2_42_18</name>
    <dbReference type="NCBI Taxonomy" id="1618442"/>
    <lineage>
        <taxon>Bacteria</taxon>
        <taxon>Candidatus Gottesmaniibacteriota</taxon>
    </lineage>
</organism>
<protein>
    <recommendedName>
        <fullName evidence="3">Coenzyme PQQ synthesis protein D (PqqD)</fullName>
    </recommendedName>
</protein>